<name>K6VK11_9MICO</name>
<organism evidence="11 12">
    <name type="scientific">Austwickia chelonae NBRC 105200</name>
    <dbReference type="NCBI Taxonomy" id="1184607"/>
    <lineage>
        <taxon>Bacteria</taxon>
        <taxon>Bacillati</taxon>
        <taxon>Actinomycetota</taxon>
        <taxon>Actinomycetes</taxon>
        <taxon>Micrococcales</taxon>
        <taxon>Dermatophilaceae</taxon>
        <taxon>Austwickia</taxon>
    </lineage>
</organism>
<dbReference type="AlphaFoldDB" id="K6VK11"/>
<dbReference type="GO" id="GO:0006847">
    <property type="term" value="P:plasma membrane acetate transport"/>
    <property type="evidence" value="ECO:0007669"/>
    <property type="project" value="TreeGrafter"/>
</dbReference>
<feature type="transmembrane region" description="Helical" evidence="10">
    <location>
        <begin position="75"/>
        <end position="96"/>
    </location>
</feature>
<evidence type="ECO:0000256" key="1">
    <source>
        <dbReference type="ARBA" id="ARBA00004651"/>
    </source>
</evidence>
<keyword evidence="7 10" id="KW-1133">Transmembrane helix</keyword>
<evidence type="ECO:0000256" key="10">
    <source>
        <dbReference type="SAM" id="Phobius"/>
    </source>
</evidence>
<keyword evidence="4" id="KW-1003">Cell membrane</keyword>
<dbReference type="Proteomes" id="UP000008495">
    <property type="component" value="Unassembled WGS sequence"/>
</dbReference>
<sequence>MTGSLSVVAVVAVCVVTVAVGGFGLRWSRTTSDFYVAGRAVSSSWNAAAIGGEYLSAASFLGVAGLVFLTGLDMLWVPVGYTLGFLMLLIFVAAPLRRSGAYTLPDFAEIRLGSARLRALCTALVVITGWVYLLPQLQGAGLALRALTGAPAWCGGAVVSVVVAANVMAGGMRSLTLIQAVHYWVKLVAIAVPAVVVVWLWMRGGQPTPPMGWSFQGRMPGHPDSTVSSLYLTYSSLLALCLGTMGLPHIVVRFYTNPDGRQARRTTVAVIALLSVFYLFPPIYGMVGRIHLPTSSGEFVSDTVVLLLPQAAVPGAVGELLTAVVAAGAFAAFLSTASGLTLAVAGVLDQDVVRPLLGVRHGAEDDGITSFRLSTLLATAIPCLLLLGTEGASLATTVGLAFALTASTFCPLLVLGVWWRGATAAGVGVGMTVGAVTSLTAAVVTVSGVGLSGWPLLLAAQPAAWTVPSAFVTAVVVSWVTRAQVPADVMRVFVRLHAPESLNLARGDDDRM</sequence>
<keyword evidence="12" id="KW-1185">Reference proteome</keyword>
<gene>
    <name evidence="11" type="ORF">AUCHE_04_00750</name>
</gene>
<keyword evidence="3" id="KW-0813">Transport</keyword>
<dbReference type="eggNOG" id="COG4147">
    <property type="taxonomic scope" value="Bacteria"/>
</dbReference>
<feature type="transmembrane region" description="Helical" evidence="10">
    <location>
        <begin position="323"/>
        <end position="348"/>
    </location>
</feature>
<feature type="transmembrane region" description="Helical" evidence="10">
    <location>
        <begin position="369"/>
        <end position="388"/>
    </location>
</feature>
<feature type="transmembrane region" description="Helical" evidence="10">
    <location>
        <begin position="117"/>
        <end position="135"/>
    </location>
</feature>
<dbReference type="PROSITE" id="PS50283">
    <property type="entry name" value="NA_SOLUT_SYMP_3"/>
    <property type="match status" value="1"/>
</dbReference>
<dbReference type="PANTHER" id="PTHR48086">
    <property type="entry name" value="SODIUM/PROLINE SYMPORTER-RELATED"/>
    <property type="match status" value="1"/>
</dbReference>
<evidence type="ECO:0000313" key="12">
    <source>
        <dbReference type="Proteomes" id="UP000008495"/>
    </source>
</evidence>
<dbReference type="STRING" id="100225.SAMN05421595_2171"/>
<keyword evidence="5 10" id="KW-0812">Transmembrane</keyword>
<comment type="caution">
    <text evidence="11">The sequence shown here is derived from an EMBL/GenBank/DDBJ whole genome shotgun (WGS) entry which is preliminary data.</text>
</comment>
<evidence type="ECO:0000256" key="3">
    <source>
        <dbReference type="ARBA" id="ARBA00022448"/>
    </source>
</evidence>
<feature type="transmembrane region" description="Helical" evidence="10">
    <location>
        <begin position="183"/>
        <end position="202"/>
    </location>
</feature>
<evidence type="ECO:0000256" key="8">
    <source>
        <dbReference type="ARBA" id="ARBA00023136"/>
    </source>
</evidence>
<feature type="transmembrane region" description="Helical" evidence="10">
    <location>
        <begin position="150"/>
        <end position="171"/>
    </location>
</feature>
<dbReference type="GO" id="GO:0005886">
    <property type="term" value="C:plasma membrane"/>
    <property type="evidence" value="ECO:0007669"/>
    <property type="project" value="UniProtKB-SubCell"/>
</dbReference>
<dbReference type="Pfam" id="PF00474">
    <property type="entry name" value="SSF"/>
    <property type="match status" value="1"/>
</dbReference>
<dbReference type="InterPro" id="IPR001734">
    <property type="entry name" value="Na/solute_symporter"/>
</dbReference>
<protein>
    <submittedName>
        <fullName evidence="11">Putative transporter</fullName>
    </submittedName>
</protein>
<feature type="transmembrane region" description="Helical" evidence="10">
    <location>
        <begin position="231"/>
        <end position="255"/>
    </location>
</feature>
<evidence type="ECO:0000256" key="5">
    <source>
        <dbReference type="ARBA" id="ARBA00022692"/>
    </source>
</evidence>
<dbReference type="InterPro" id="IPR050277">
    <property type="entry name" value="Sodium:Solute_Symporter"/>
</dbReference>
<evidence type="ECO:0000256" key="7">
    <source>
        <dbReference type="ARBA" id="ARBA00022989"/>
    </source>
</evidence>
<dbReference type="CDD" id="cd11480">
    <property type="entry name" value="SLC5sbd_u4"/>
    <property type="match status" value="1"/>
</dbReference>
<evidence type="ECO:0000313" key="11">
    <source>
        <dbReference type="EMBL" id="GAB77034.1"/>
    </source>
</evidence>
<comment type="similarity">
    <text evidence="2 9">Belongs to the sodium:solute symporter (SSF) (TC 2.A.21) family.</text>
</comment>
<evidence type="ECO:0000256" key="6">
    <source>
        <dbReference type="ARBA" id="ARBA00022847"/>
    </source>
</evidence>
<accession>K6VK11</accession>
<dbReference type="GO" id="GO:0015123">
    <property type="term" value="F:acetate transmembrane transporter activity"/>
    <property type="evidence" value="ECO:0007669"/>
    <property type="project" value="TreeGrafter"/>
</dbReference>
<comment type="subcellular location">
    <subcellularLocation>
        <location evidence="1">Cell membrane</location>
        <topology evidence="1">Multi-pass membrane protein</topology>
    </subcellularLocation>
</comment>
<keyword evidence="6" id="KW-0769">Symport</keyword>
<feature type="transmembrane region" description="Helical" evidence="10">
    <location>
        <begin position="6"/>
        <end position="25"/>
    </location>
</feature>
<feature type="transmembrane region" description="Helical" evidence="10">
    <location>
        <begin position="431"/>
        <end position="457"/>
    </location>
</feature>
<evidence type="ECO:0000256" key="9">
    <source>
        <dbReference type="RuleBase" id="RU362091"/>
    </source>
</evidence>
<feature type="transmembrane region" description="Helical" evidence="10">
    <location>
        <begin position="267"/>
        <end position="287"/>
    </location>
</feature>
<dbReference type="GO" id="GO:0015293">
    <property type="term" value="F:symporter activity"/>
    <property type="evidence" value="ECO:0007669"/>
    <property type="project" value="UniProtKB-KW"/>
</dbReference>
<reference evidence="11 12" key="1">
    <citation type="submission" date="2012-08" db="EMBL/GenBank/DDBJ databases">
        <title>Whole genome shotgun sequence of Austwickia chelonae NBRC 105200.</title>
        <authorList>
            <person name="Yoshida I."/>
            <person name="Hosoyama A."/>
            <person name="Tsuchikane K."/>
            <person name="Katsumata H."/>
            <person name="Ando Y."/>
            <person name="Ohji S."/>
            <person name="Hamada M."/>
            <person name="Tamura T."/>
            <person name="Yamazoe A."/>
            <person name="Yamazaki S."/>
            <person name="Fujita N."/>
        </authorList>
    </citation>
    <scope>NUCLEOTIDE SEQUENCE [LARGE SCALE GENOMIC DNA]</scope>
    <source>
        <strain evidence="11 12">NBRC 105200</strain>
    </source>
</reference>
<evidence type="ECO:0000256" key="4">
    <source>
        <dbReference type="ARBA" id="ARBA00022475"/>
    </source>
</evidence>
<dbReference type="Gene3D" id="1.20.1730.10">
    <property type="entry name" value="Sodium/glucose cotransporter"/>
    <property type="match status" value="1"/>
</dbReference>
<dbReference type="RefSeq" id="WP_006501786.1">
    <property type="nucleotide sequence ID" value="NZ_BAGZ01000004.1"/>
</dbReference>
<dbReference type="PANTHER" id="PTHR48086:SF6">
    <property type="entry name" value="CATION_ACETATE SYMPORTER ACTP"/>
    <property type="match status" value="1"/>
</dbReference>
<feature type="transmembrane region" description="Helical" evidence="10">
    <location>
        <begin position="394"/>
        <end position="419"/>
    </location>
</feature>
<feature type="transmembrane region" description="Helical" evidence="10">
    <location>
        <begin position="45"/>
        <end position="69"/>
    </location>
</feature>
<proteinExistence type="inferred from homology"/>
<dbReference type="EMBL" id="BAGZ01000004">
    <property type="protein sequence ID" value="GAB77034.1"/>
    <property type="molecule type" value="Genomic_DNA"/>
</dbReference>
<feature type="transmembrane region" description="Helical" evidence="10">
    <location>
        <begin position="463"/>
        <end position="481"/>
    </location>
</feature>
<dbReference type="InterPro" id="IPR038377">
    <property type="entry name" value="Na/Glc_symporter_sf"/>
</dbReference>
<keyword evidence="8 10" id="KW-0472">Membrane</keyword>
<evidence type="ECO:0000256" key="2">
    <source>
        <dbReference type="ARBA" id="ARBA00006434"/>
    </source>
</evidence>